<name>A8ZNI0_ACAM1</name>
<accession>A8ZNI0</accession>
<geneLocation type="plasmid" evidence="2 3">
    <name>pREB4</name>
</geneLocation>
<dbReference type="AlphaFoldDB" id="A8ZNI0"/>
<keyword evidence="2" id="KW-0614">Plasmid</keyword>
<dbReference type="HOGENOM" id="CLU_2985918_0_0_3"/>
<proteinExistence type="predicted"/>
<dbReference type="EMBL" id="CP000841">
    <property type="protein sequence ID" value="ABW32566.1"/>
    <property type="molecule type" value="Genomic_DNA"/>
</dbReference>
<keyword evidence="3" id="KW-1185">Reference proteome</keyword>
<feature type="region of interest" description="Disordered" evidence="1">
    <location>
        <begin position="1"/>
        <end position="22"/>
    </location>
</feature>
<protein>
    <submittedName>
        <fullName evidence="2">Uncharacterized protein</fullName>
    </submittedName>
</protein>
<dbReference type="Proteomes" id="UP000000268">
    <property type="component" value="Plasmid pREB4"/>
</dbReference>
<evidence type="ECO:0000313" key="3">
    <source>
        <dbReference type="Proteomes" id="UP000000268"/>
    </source>
</evidence>
<feature type="compositionally biased region" description="Polar residues" evidence="1">
    <location>
        <begin position="11"/>
        <end position="20"/>
    </location>
</feature>
<evidence type="ECO:0000256" key="1">
    <source>
        <dbReference type="SAM" id="MobiDB-lite"/>
    </source>
</evidence>
<dbReference type="KEGG" id="amr:AM1_D0071"/>
<gene>
    <name evidence="2" type="ordered locus">AM1_D0071</name>
</gene>
<organism evidence="2 3">
    <name type="scientific">Acaryochloris marina (strain MBIC 11017)</name>
    <dbReference type="NCBI Taxonomy" id="329726"/>
    <lineage>
        <taxon>Bacteria</taxon>
        <taxon>Bacillati</taxon>
        <taxon>Cyanobacteriota</taxon>
        <taxon>Cyanophyceae</taxon>
        <taxon>Acaryochloridales</taxon>
        <taxon>Acaryochloridaceae</taxon>
        <taxon>Acaryochloris</taxon>
    </lineage>
</organism>
<evidence type="ECO:0000313" key="2">
    <source>
        <dbReference type="EMBL" id="ABW32566.1"/>
    </source>
</evidence>
<dbReference type="RefSeq" id="WP_012167799.1">
    <property type="nucleotide sequence ID" value="NC_009929.1"/>
</dbReference>
<reference evidence="2 3" key="1">
    <citation type="journal article" date="2008" name="Proc. Natl. Acad. Sci. U.S.A.">
        <title>Niche adaptation and genome expansion in the chlorophyll d-producing cyanobacterium Acaryochloris marina.</title>
        <authorList>
            <person name="Swingley W.D."/>
            <person name="Chen M."/>
            <person name="Cheung P.C."/>
            <person name="Conrad A.L."/>
            <person name="Dejesa L.C."/>
            <person name="Hao J."/>
            <person name="Honchak B.M."/>
            <person name="Karbach L.E."/>
            <person name="Kurdoglu A."/>
            <person name="Lahiri S."/>
            <person name="Mastrian S.D."/>
            <person name="Miyashita H."/>
            <person name="Page L."/>
            <person name="Ramakrishna P."/>
            <person name="Satoh S."/>
            <person name="Sattley W.M."/>
            <person name="Shimada Y."/>
            <person name="Taylor H.L."/>
            <person name="Tomo T."/>
            <person name="Tsuchiya T."/>
            <person name="Wang Z.T."/>
            <person name="Raymond J."/>
            <person name="Mimuro M."/>
            <person name="Blankenship R.E."/>
            <person name="Touchman J.W."/>
        </authorList>
    </citation>
    <scope>NUCLEOTIDE SEQUENCE [LARGE SCALE GENOMIC DNA]</scope>
    <source>
        <strain evidence="3">MBIC 11017</strain>
        <plasmid evidence="3">Plasmid pREB4</plasmid>
    </source>
</reference>
<sequence>MTDNPPEPTEVNPSGQTASPTEKRVLEAFAGMMRSCDRIRDTVRTTRERVNKETTNL</sequence>